<organism evidence="7 8">
    <name type="scientific">Huso huso</name>
    <name type="common">Beluga</name>
    <name type="synonym">Acipenser huso</name>
    <dbReference type="NCBI Taxonomy" id="61971"/>
    <lineage>
        <taxon>Eukaryota</taxon>
        <taxon>Metazoa</taxon>
        <taxon>Chordata</taxon>
        <taxon>Craniata</taxon>
        <taxon>Vertebrata</taxon>
        <taxon>Euteleostomi</taxon>
        <taxon>Actinopterygii</taxon>
        <taxon>Chondrostei</taxon>
        <taxon>Acipenseriformes</taxon>
        <taxon>Acipenseridae</taxon>
        <taxon>Huso</taxon>
    </lineage>
</organism>
<dbReference type="InterPro" id="IPR023412">
    <property type="entry name" value="RNaseA_domain"/>
</dbReference>
<dbReference type="Proteomes" id="UP001369086">
    <property type="component" value="Unassembled WGS sequence"/>
</dbReference>
<dbReference type="InterPro" id="IPR001427">
    <property type="entry name" value="RNaseA"/>
</dbReference>
<feature type="non-terminal residue" evidence="7">
    <location>
        <position position="1"/>
    </location>
</feature>
<accession>A0ABR0Y841</accession>
<proteinExistence type="inferred from homology"/>
<dbReference type="SUPFAM" id="SSF54076">
    <property type="entry name" value="RNase A-like"/>
    <property type="match status" value="1"/>
</dbReference>
<dbReference type="PROSITE" id="PS00127">
    <property type="entry name" value="RNASE_PANCREATIC"/>
    <property type="match status" value="1"/>
</dbReference>
<dbReference type="PANTHER" id="PTHR11437">
    <property type="entry name" value="RIBONUCLEASE"/>
    <property type="match status" value="1"/>
</dbReference>
<evidence type="ECO:0000256" key="2">
    <source>
        <dbReference type="ARBA" id="ARBA00022722"/>
    </source>
</evidence>
<keyword evidence="2 5" id="KW-0540">Nuclease</keyword>
<dbReference type="SMART" id="SM00092">
    <property type="entry name" value="RNAse_Pc"/>
    <property type="match status" value="1"/>
</dbReference>
<name>A0ABR0Y841_HUSHU</name>
<dbReference type="InterPro" id="IPR036816">
    <property type="entry name" value="RNaseA-like_dom_sf"/>
</dbReference>
<evidence type="ECO:0000313" key="8">
    <source>
        <dbReference type="Proteomes" id="UP001369086"/>
    </source>
</evidence>
<dbReference type="Pfam" id="PF00074">
    <property type="entry name" value="RnaseA"/>
    <property type="match status" value="1"/>
</dbReference>
<evidence type="ECO:0000256" key="5">
    <source>
        <dbReference type="RuleBase" id="RU000651"/>
    </source>
</evidence>
<evidence type="ECO:0000313" key="7">
    <source>
        <dbReference type="EMBL" id="KAK6468633.1"/>
    </source>
</evidence>
<keyword evidence="3 5" id="KW-0255">Endonuclease</keyword>
<comment type="caution">
    <text evidence="7">The sequence shown here is derived from an EMBL/GenBank/DDBJ whole genome shotgun (WGS) entry which is preliminary data.</text>
</comment>
<comment type="similarity">
    <text evidence="1 5">Belongs to the pancreatic ribonuclease family.</text>
</comment>
<evidence type="ECO:0000259" key="6">
    <source>
        <dbReference type="SMART" id="SM00092"/>
    </source>
</evidence>
<dbReference type="EMBL" id="JAHFZB010000043">
    <property type="protein sequence ID" value="KAK6468633.1"/>
    <property type="molecule type" value="Genomic_DNA"/>
</dbReference>
<dbReference type="Gene3D" id="3.10.130.10">
    <property type="entry name" value="Ribonuclease A-like domain"/>
    <property type="match status" value="1"/>
</dbReference>
<evidence type="ECO:0000256" key="4">
    <source>
        <dbReference type="ARBA" id="ARBA00022801"/>
    </source>
</evidence>
<dbReference type="InterPro" id="IPR023411">
    <property type="entry name" value="RNaseA_AS"/>
</dbReference>
<keyword evidence="4 5" id="KW-0378">Hydrolase</keyword>
<feature type="domain" description="Ribonuclease A-domain" evidence="6">
    <location>
        <begin position="1"/>
        <end position="123"/>
    </location>
</feature>
<reference evidence="7 8" key="1">
    <citation type="submission" date="2021-05" db="EMBL/GenBank/DDBJ databases">
        <authorList>
            <person name="Zahm M."/>
            <person name="Klopp C."/>
            <person name="Cabau C."/>
            <person name="Kuhl H."/>
            <person name="Suciu R."/>
            <person name="Ciorpac M."/>
            <person name="Holostenco D."/>
            <person name="Gessner J."/>
            <person name="Wuertz S."/>
            <person name="Hohne C."/>
            <person name="Stock M."/>
            <person name="Gislard M."/>
            <person name="Lluch J."/>
            <person name="Milhes M."/>
            <person name="Lampietro C."/>
            <person name="Lopez Roques C."/>
            <person name="Donnadieu C."/>
            <person name="Du K."/>
            <person name="Schartl M."/>
            <person name="Guiguen Y."/>
        </authorList>
    </citation>
    <scope>NUCLEOTIDE SEQUENCE [LARGE SCALE GENOMIC DNA]</scope>
    <source>
        <strain evidence="7">Hh-F2</strain>
        <tissue evidence="7">Blood</tissue>
    </source>
</reference>
<evidence type="ECO:0000256" key="3">
    <source>
        <dbReference type="ARBA" id="ARBA00022759"/>
    </source>
</evidence>
<protein>
    <recommendedName>
        <fullName evidence="6">Ribonuclease A-domain domain-containing protein</fullName>
    </recommendedName>
</protein>
<evidence type="ECO:0000256" key="1">
    <source>
        <dbReference type="ARBA" id="ARBA00005600"/>
    </source>
</evidence>
<dbReference type="PRINTS" id="PR00794">
    <property type="entry name" value="RIBONUCLEASE"/>
</dbReference>
<gene>
    <name evidence="7" type="ORF">HHUSO_G33424</name>
</gene>
<sequence length="135" mass="15344">TASYNDFKKRHIAGVHEQGSDKLCTQEICKRNLTIEKRCKPRNTFIFAKENDVKEVCKKQGVKIINTNLYMSRKPFRIVDCKNADQSLSPPNCIYRAVNANTMMCITVACDKNKLPVHLQKSENVPPVFGITGRV</sequence>
<keyword evidence="8" id="KW-1185">Reference proteome</keyword>